<feature type="region of interest" description="Disordered" evidence="1">
    <location>
        <begin position="90"/>
        <end position="128"/>
    </location>
</feature>
<sequence>MGVASRNVRGANAAEAVPGSTVGNLEGSEKLDMPTNEKAARALPVQDARIYPRGGLDVLSRAEVARLRDASAGGMHELLRRCALAVLTSGSGAAGSRRAHRPGQRAGDGLRRWRDHPRRRRTAVRGGA</sequence>
<keyword evidence="4" id="KW-1185">Reference proteome</keyword>
<dbReference type="Pfam" id="PF14793">
    <property type="entry name" value="DUF4478"/>
    <property type="match status" value="1"/>
</dbReference>
<dbReference type="AlphaFoldDB" id="A0A9P7C7Z5"/>
<organism evidence="3 4">
    <name type="scientific">Rhizopus delemar</name>
    <dbReference type="NCBI Taxonomy" id="936053"/>
    <lineage>
        <taxon>Eukaryota</taxon>
        <taxon>Fungi</taxon>
        <taxon>Fungi incertae sedis</taxon>
        <taxon>Mucoromycota</taxon>
        <taxon>Mucoromycotina</taxon>
        <taxon>Mucoromycetes</taxon>
        <taxon>Mucorales</taxon>
        <taxon>Mucorineae</taxon>
        <taxon>Rhizopodaceae</taxon>
        <taxon>Rhizopus</taxon>
    </lineage>
</organism>
<dbReference type="Gene3D" id="3.30.1850.10">
    <property type="entry name" value="MoCo carrier protein-like"/>
    <property type="match status" value="1"/>
</dbReference>
<evidence type="ECO:0000313" key="3">
    <source>
        <dbReference type="EMBL" id="KAG1539412.1"/>
    </source>
</evidence>
<dbReference type="InterPro" id="IPR027820">
    <property type="entry name" value="PpnN_N"/>
</dbReference>
<evidence type="ECO:0000259" key="2">
    <source>
        <dbReference type="Pfam" id="PF14793"/>
    </source>
</evidence>
<feature type="compositionally biased region" description="Basic residues" evidence="1">
    <location>
        <begin position="113"/>
        <end position="128"/>
    </location>
</feature>
<reference evidence="3 4" key="1">
    <citation type="journal article" date="2020" name="Microb. Genom.">
        <title>Genetic diversity of clinical and environmental Mucorales isolates obtained from an investigation of mucormycosis cases among solid organ transplant recipients.</title>
        <authorList>
            <person name="Nguyen M.H."/>
            <person name="Kaul D."/>
            <person name="Muto C."/>
            <person name="Cheng S.J."/>
            <person name="Richter R.A."/>
            <person name="Bruno V.M."/>
            <person name="Liu G."/>
            <person name="Beyhan S."/>
            <person name="Sundermann A.J."/>
            <person name="Mounaud S."/>
            <person name="Pasculle A.W."/>
            <person name="Nierman W.C."/>
            <person name="Driscoll E."/>
            <person name="Cumbie R."/>
            <person name="Clancy C.J."/>
            <person name="Dupont C.L."/>
        </authorList>
    </citation>
    <scope>NUCLEOTIDE SEQUENCE [LARGE SCALE GENOMIC DNA]</scope>
    <source>
        <strain evidence="3 4">GL24</strain>
    </source>
</reference>
<accession>A0A9P7C7Z5</accession>
<dbReference type="Proteomes" id="UP000740926">
    <property type="component" value="Unassembled WGS sequence"/>
</dbReference>
<feature type="domain" description="Pyrimidine/purine nucleotide 5'-monophosphate nucleosidase N-terminal" evidence="2">
    <location>
        <begin position="49"/>
        <end position="93"/>
    </location>
</feature>
<name>A0A9P7C7Z5_9FUNG</name>
<comment type="caution">
    <text evidence="3">The sequence shown here is derived from an EMBL/GenBank/DDBJ whole genome shotgun (WGS) entry which is preliminary data.</text>
</comment>
<protein>
    <recommendedName>
        <fullName evidence="2">Pyrimidine/purine nucleotide 5'-monophosphate nucleosidase N-terminal domain-containing protein</fullName>
    </recommendedName>
</protein>
<gene>
    <name evidence="3" type="ORF">G6F50_014510</name>
</gene>
<proteinExistence type="predicted"/>
<dbReference type="EMBL" id="JAANIU010007006">
    <property type="protein sequence ID" value="KAG1539412.1"/>
    <property type="molecule type" value="Genomic_DNA"/>
</dbReference>
<feature type="region of interest" description="Disordered" evidence="1">
    <location>
        <begin position="1"/>
        <end position="39"/>
    </location>
</feature>
<dbReference type="InterPro" id="IPR037153">
    <property type="entry name" value="PpnN-like_sf"/>
</dbReference>
<evidence type="ECO:0000256" key="1">
    <source>
        <dbReference type="SAM" id="MobiDB-lite"/>
    </source>
</evidence>
<evidence type="ECO:0000313" key="4">
    <source>
        <dbReference type="Proteomes" id="UP000740926"/>
    </source>
</evidence>